<dbReference type="PROSITE" id="PS51354">
    <property type="entry name" value="GLUTAREDOXIN_2"/>
    <property type="match status" value="1"/>
</dbReference>
<dbReference type="Pfam" id="PF00462">
    <property type="entry name" value="Glutaredoxin"/>
    <property type="match status" value="1"/>
</dbReference>
<evidence type="ECO:0000313" key="2">
    <source>
        <dbReference type="EMBL" id="PIA32000.1"/>
    </source>
</evidence>
<dbReference type="OrthoDB" id="418495at2759"/>
<keyword evidence="3" id="KW-1185">Reference proteome</keyword>
<dbReference type="PANTHER" id="PTHR45694:SF14">
    <property type="entry name" value="GLUTAREDOXIN-C2"/>
    <property type="match status" value="1"/>
</dbReference>
<feature type="non-terminal residue" evidence="2">
    <location>
        <position position="65"/>
    </location>
</feature>
<dbReference type="Gene3D" id="3.40.30.10">
    <property type="entry name" value="Glutaredoxin"/>
    <property type="match status" value="1"/>
</dbReference>
<dbReference type="CDD" id="cd03419">
    <property type="entry name" value="GRX_GRXh_1_2_like"/>
    <property type="match status" value="1"/>
</dbReference>
<dbReference type="PANTHER" id="PTHR45694">
    <property type="entry name" value="GLUTAREDOXIN 2"/>
    <property type="match status" value="1"/>
</dbReference>
<protein>
    <recommendedName>
        <fullName evidence="1">Glutaredoxin domain-containing protein</fullName>
    </recommendedName>
</protein>
<gene>
    <name evidence="2" type="ORF">AQUCO_04700109v1</name>
</gene>
<dbReference type="GO" id="GO:0034599">
    <property type="term" value="P:cellular response to oxidative stress"/>
    <property type="evidence" value="ECO:0007669"/>
    <property type="project" value="TreeGrafter"/>
</dbReference>
<feature type="domain" description="Glutaredoxin" evidence="1">
    <location>
        <begin position="9"/>
        <end position="61"/>
    </location>
</feature>
<dbReference type="InterPro" id="IPR002109">
    <property type="entry name" value="Glutaredoxin"/>
</dbReference>
<dbReference type="Proteomes" id="UP000230069">
    <property type="component" value="Unassembled WGS sequence"/>
</dbReference>
<dbReference type="SUPFAM" id="SSF52833">
    <property type="entry name" value="Thioredoxin-like"/>
    <property type="match status" value="1"/>
</dbReference>
<dbReference type="PRINTS" id="PR00160">
    <property type="entry name" value="GLUTAREDOXIN"/>
</dbReference>
<proteinExistence type="predicted"/>
<reference evidence="2 3" key="1">
    <citation type="submission" date="2017-09" db="EMBL/GenBank/DDBJ databases">
        <title>WGS assembly of Aquilegia coerulea Goldsmith.</title>
        <authorList>
            <person name="Hodges S."/>
            <person name="Kramer E."/>
            <person name="Nordborg M."/>
            <person name="Tomkins J."/>
            <person name="Borevitz J."/>
            <person name="Derieg N."/>
            <person name="Yan J."/>
            <person name="Mihaltcheva S."/>
            <person name="Hayes R.D."/>
            <person name="Rokhsar D."/>
        </authorList>
    </citation>
    <scope>NUCLEOTIDE SEQUENCE [LARGE SCALE GENOMIC DNA]</scope>
    <source>
        <strain evidence="3">cv. Goldsmith</strain>
    </source>
</reference>
<dbReference type="InParanoid" id="A0A2G5CLD9"/>
<sequence length="65" mass="7038">MQQDVLSIYCFSVKKLFSDLGVTYKAIELDRESDGSEVQSALAELSGQRTVPNVFIGGKHVGGCD</sequence>
<organism evidence="2 3">
    <name type="scientific">Aquilegia coerulea</name>
    <name type="common">Rocky mountain columbine</name>
    <dbReference type="NCBI Taxonomy" id="218851"/>
    <lineage>
        <taxon>Eukaryota</taxon>
        <taxon>Viridiplantae</taxon>
        <taxon>Streptophyta</taxon>
        <taxon>Embryophyta</taxon>
        <taxon>Tracheophyta</taxon>
        <taxon>Spermatophyta</taxon>
        <taxon>Magnoliopsida</taxon>
        <taxon>Ranunculales</taxon>
        <taxon>Ranunculaceae</taxon>
        <taxon>Thalictroideae</taxon>
        <taxon>Aquilegia</taxon>
    </lineage>
</organism>
<dbReference type="GO" id="GO:0005737">
    <property type="term" value="C:cytoplasm"/>
    <property type="evidence" value="ECO:0007669"/>
    <property type="project" value="TreeGrafter"/>
</dbReference>
<accession>A0A2G5CLD9</accession>
<dbReference type="InterPro" id="IPR014025">
    <property type="entry name" value="Glutaredoxin_subgr"/>
</dbReference>
<dbReference type="AlphaFoldDB" id="A0A2G5CLD9"/>
<name>A0A2G5CLD9_AQUCA</name>
<dbReference type="GO" id="GO:0015038">
    <property type="term" value="F:glutathione disulfide oxidoreductase activity"/>
    <property type="evidence" value="ECO:0007669"/>
    <property type="project" value="TreeGrafter"/>
</dbReference>
<dbReference type="InterPro" id="IPR036249">
    <property type="entry name" value="Thioredoxin-like_sf"/>
</dbReference>
<evidence type="ECO:0000259" key="1">
    <source>
        <dbReference type="Pfam" id="PF00462"/>
    </source>
</evidence>
<evidence type="ECO:0000313" key="3">
    <source>
        <dbReference type="Proteomes" id="UP000230069"/>
    </source>
</evidence>
<dbReference type="EMBL" id="KZ305064">
    <property type="protein sequence ID" value="PIA32000.1"/>
    <property type="molecule type" value="Genomic_DNA"/>
</dbReference>
<dbReference type="STRING" id="218851.A0A2G5CLD9"/>